<protein>
    <submittedName>
        <fullName evidence="3">Short-chain dehydrogenases of various substrate specificities</fullName>
    </submittedName>
</protein>
<dbReference type="InterPro" id="IPR002347">
    <property type="entry name" value="SDR_fam"/>
</dbReference>
<dbReference type="AlphaFoldDB" id="A0A1T4SY66"/>
<accession>A0A1T4SY66</accession>
<comment type="similarity">
    <text evidence="1">Belongs to the short-chain dehydrogenases/reductases (SDR) family.</text>
</comment>
<dbReference type="SUPFAM" id="SSF51735">
    <property type="entry name" value="NAD(P)-binding Rossmann-fold domains"/>
    <property type="match status" value="1"/>
</dbReference>
<dbReference type="GO" id="GO:0016491">
    <property type="term" value="F:oxidoreductase activity"/>
    <property type="evidence" value="ECO:0007669"/>
    <property type="project" value="UniProtKB-KW"/>
</dbReference>
<reference evidence="3 4" key="1">
    <citation type="submission" date="2017-02" db="EMBL/GenBank/DDBJ databases">
        <authorList>
            <person name="Peterson S.W."/>
        </authorList>
    </citation>
    <scope>NUCLEOTIDE SEQUENCE [LARGE SCALE GENOMIC DNA]</scope>
    <source>
        <strain evidence="3 4">DSM 45154</strain>
    </source>
</reference>
<name>A0A1T4SY66_9ACTN</name>
<dbReference type="EMBL" id="FUWS01000012">
    <property type="protein sequence ID" value="SKA33147.1"/>
    <property type="molecule type" value="Genomic_DNA"/>
</dbReference>
<sequence>MVNNAGQMLYGMLEEVTEEQARRHMDVNFFGPLWVCQAVVPLMREQGSGHIVQVATVGSFGGFSCVGMYSAGKTALDSISEALALEVEEFGIKVTVLQPTSYDTELFTRGTTATEEHPAYAGLRARLTQMWSGVQDPPPAKAAPVLMELLDLEKPPRRLAVGGYSHELAAQAEDARRAEAEAWKELSRKGD</sequence>
<organism evidence="3 4">
    <name type="scientific">Marinactinospora thermotolerans DSM 45154</name>
    <dbReference type="NCBI Taxonomy" id="1122192"/>
    <lineage>
        <taxon>Bacteria</taxon>
        <taxon>Bacillati</taxon>
        <taxon>Actinomycetota</taxon>
        <taxon>Actinomycetes</taxon>
        <taxon>Streptosporangiales</taxon>
        <taxon>Nocardiopsidaceae</taxon>
        <taxon>Marinactinospora</taxon>
    </lineage>
</organism>
<dbReference type="Pfam" id="PF00106">
    <property type="entry name" value="adh_short"/>
    <property type="match status" value="1"/>
</dbReference>
<evidence type="ECO:0000256" key="2">
    <source>
        <dbReference type="ARBA" id="ARBA00023002"/>
    </source>
</evidence>
<gene>
    <name evidence="3" type="ORF">SAMN02745673_04150</name>
</gene>
<evidence type="ECO:0000313" key="3">
    <source>
        <dbReference type="EMBL" id="SKA33147.1"/>
    </source>
</evidence>
<evidence type="ECO:0000256" key="1">
    <source>
        <dbReference type="ARBA" id="ARBA00006484"/>
    </source>
</evidence>
<dbReference type="PANTHER" id="PTHR43976:SF16">
    <property type="entry name" value="SHORT-CHAIN DEHYDROGENASE_REDUCTASE FAMILY PROTEIN"/>
    <property type="match status" value="1"/>
</dbReference>
<dbReference type="InterPro" id="IPR036291">
    <property type="entry name" value="NAD(P)-bd_dom_sf"/>
</dbReference>
<dbReference type="PRINTS" id="PR00081">
    <property type="entry name" value="GDHRDH"/>
</dbReference>
<dbReference type="Gene3D" id="3.40.50.720">
    <property type="entry name" value="NAD(P)-binding Rossmann-like Domain"/>
    <property type="match status" value="1"/>
</dbReference>
<dbReference type="PANTHER" id="PTHR43976">
    <property type="entry name" value="SHORT CHAIN DEHYDROGENASE"/>
    <property type="match status" value="1"/>
</dbReference>
<dbReference type="STRING" id="1122192.SAMN02745673_04150"/>
<keyword evidence="4" id="KW-1185">Reference proteome</keyword>
<dbReference type="InterPro" id="IPR051911">
    <property type="entry name" value="SDR_oxidoreductase"/>
</dbReference>
<keyword evidence="2" id="KW-0560">Oxidoreductase</keyword>
<proteinExistence type="inferred from homology"/>
<evidence type="ECO:0000313" key="4">
    <source>
        <dbReference type="Proteomes" id="UP000190637"/>
    </source>
</evidence>
<dbReference type="Proteomes" id="UP000190637">
    <property type="component" value="Unassembled WGS sequence"/>
</dbReference>